<comment type="caution">
    <text evidence="2">The sequence shown here is derived from an EMBL/GenBank/DDBJ whole genome shotgun (WGS) entry which is preliminary data.</text>
</comment>
<evidence type="ECO:0000256" key="1">
    <source>
        <dbReference type="SAM" id="MobiDB-lite"/>
    </source>
</evidence>
<feature type="region of interest" description="Disordered" evidence="1">
    <location>
        <begin position="274"/>
        <end position="309"/>
    </location>
</feature>
<keyword evidence="3" id="KW-1185">Reference proteome</keyword>
<dbReference type="Proteomes" id="UP001446871">
    <property type="component" value="Unassembled WGS sequence"/>
</dbReference>
<dbReference type="EMBL" id="JAQQWM010000003">
    <property type="protein sequence ID" value="KAK8072338.1"/>
    <property type="molecule type" value="Genomic_DNA"/>
</dbReference>
<reference evidence="2 3" key="1">
    <citation type="submission" date="2023-01" db="EMBL/GenBank/DDBJ databases">
        <title>Analysis of 21 Apiospora genomes using comparative genomics revels a genus with tremendous synthesis potential of carbohydrate active enzymes and secondary metabolites.</title>
        <authorList>
            <person name="Sorensen T."/>
        </authorList>
    </citation>
    <scope>NUCLEOTIDE SEQUENCE [LARGE SCALE GENOMIC DNA]</scope>
    <source>
        <strain evidence="2 3">CBS 83171</strain>
    </source>
</reference>
<evidence type="ECO:0000313" key="2">
    <source>
        <dbReference type="EMBL" id="KAK8072338.1"/>
    </source>
</evidence>
<organism evidence="2 3">
    <name type="scientific">Apiospora saccharicola</name>
    <dbReference type="NCBI Taxonomy" id="335842"/>
    <lineage>
        <taxon>Eukaryota</taxon>
        <taxon>Fungi</taxon>
        <taxon>Dikarya</taxon>
        <taxon>Ascomycota</taxon>
        <taxon>Pezizomycotina</taxon>
        <taxon>Sordariomycetes</taxon>
        <taxon>Xylariomycetidae</taxon>
        <taxon>Amphisphaeriales</taxon>
        <taxon>Apiosporaceae</taxon>
        <taxon>Apiospora</taxon>
    </lineage>
</organism>
<proteinExistence type="predicted"/>
<name>A0ABR1VMB1_9PEZI</name>
<feature type="compositionally biased region" description="Basic and acidic residues" evidence="1">
    <location>
        <begin position="277"/>
        <end position="289"/>
    </location>
</feature>
<protein>
    <submittedName>
        <fullName evidence="2">Uncharacterized protein</fullName>
    </submittedName>
</protein>
<evidence type="ECO:0000313" key="3">
    <source>
        <dbReference type="Proteomes" id="UP001446871"/>
    </source>
</evidence>
<accession>A0ABR1VMB1</accession>
<gene>
    <name evidence="2" type="ORF">PG996_005686</name>
</gene>
<sequence>MALYHVRVRKYYWTRTLSRYSTERVHTPVQSPFRQQGNFAAPCTVRLLSGKARLGVHVVNHDKDLSLCSGEPPYLAEAHGTIIKTSRLSCPRPIWVVQEKIKFEHPFPISIVDLSSHESMESQCMKICWVPHLEESDGTLLTILNDIPGEVQIGSTRTIRSNVVTQVPGCPQKTKAEWVEVKRLSNCRKLGEKEKEAKFNTQLESFRLNQTSTEPSGGSLQDYIRTPVQRLLTSPFRLDTLPDSIVTLDEDLEVPQLAASDWSNDDSRVGFIDLSDDDHLSDDPFERRPLSTPTRVSPTFADPDPRHRHLRDQDCPRGSEHLEHCIFTDLQPTRCFLKNHQHCHLPPAEEVQIIELDPTAITPTIPEPSSLTLVLEQSSLDPTPEQHHPGDYPVDGDEDYRSVCEWLLVPDLEARLYSPDLPGLVDRTLASPPPFMVPDLTPPCETQPATPSPSMMDINADWMRTDEEGMSLLQYGLPSTPPPSEGPFI</sequence>